<organism evidence="2 3">
    <name type="scientific">Niveomyces insectorum RCEF 264</name>
    <dbReference type="NCBI Taxonomy" id="1081102"/>
    <lineage>
        <taxon>Eukaryota</taxon>
        <taxon>Fungi</taxon>
        <taxon>Dikarya</taxon>
        <taxon>Ascomycota</taxon>
        <taxon>Pezizomycotina</taxon>
        <taxon>Sordariomycetes</taxon>
        <taxon>Hypocreomycetidae</taxon>
        <taxon>Hypocreales</taxon>
        <taxon>Cordycipitaceae</taxon>
        <taxon>Niveomyces</taxon>
    </lineage>
</organism>
<accession>A0A167QA61</accession>
<proteinExistence type="predicted"/>
<gene>
    <name evidence="2" type="ORF">SPI_07109</name>
</gene>
<evidence type="ECO:0000313" key="2">
    <source>
        <dbReference type="EMBL" id="OAA57450.1"/>
    </source>
</evidence>
<dbReference type="AlphaFoldDB" id="A0A167QA61"/>
<feature type="compositionally biased region" description="Polar residues" evidence="1">
    <location>
        <begin position="53"/>
        <end position="65"/>
    </location>
</feature>
<reference evidence="2 3" key="1">
    <citation type="journal article" date="2016" name="Genome Biol. Evol.">
        <title>Divergent and convergent evolution of fungal pathogenicity.</title>
        <authorList>
            <person name="Shang Y."/>
            <person name="Xiao G."/>
            <person name="Zheng P."/>
            <person name="Cen K."/>
            <person name="Zhan S."/>
            <person name="Wang C."/>
        </authorList>
    </citation>
    <scope>NUCLEOTIDE SEQUENCE [LARGE SCALE GENOMIC DNA]</scope>
    <source>
        <strain evidence="2 3">RCEF 264</strain>
    </source>
</reference>
<comment type="caution">
    <text evidence="2">The sequence shown here is derived from an EMBL/GenBank/DDBJ whole genome shotgun (WGS) entry which is preliminary data.</text>
</comment>
<feature type="region of interest" description="Disordered" evidence="1">
    <location>
        <begin position="53"/>
        <end position="124"/>
    </location>
</feature>
<feature type="compositionally biased region" description="Basic and acidic residues" evidence="1">
    <location>
        <begin position="66"/>
        <end position="75"/>
    </location>
</feature>
<protein>
    <submittedName>
        <fullName evidence="2">Uncharacterized protein</fullName>
    </submittedName>
</protein>
<evidence type="ECO:0000256" key="1">
    <source>
        <dbReference type="SAM" id="MobiDB-lite"/>
    </source>
</evidence>
<keyword evidence="3" id="KW-1185">Reference proteome</keyword>
<name>A0A167QA61_9HYPO</name>
<dbReference type="OrthoDB" id="10589528at2759"/>
<feature type="compositionally biased region" description="Acidic residues" evidence="1">
    <location>
        <begin position="106"/>
        <end position="119"/>
    </location>
</feature>
<dbReference type="Proteomes" id="UP000076874">
    <property type="component" value="Unassembled WGS sequence"/>
</dbReference>
<evidence type="ECO:0000313" key="3">
    <source>
        <dbReference type="Proteomes" id="UP000076874"/>
    </source>
</evidence>
<sequence>MQYGQRWCIRFTRPQAGHLHNELTSFSALPAICRCRFFMCEVFFLGTARRIDSQMSPSNDGNDGSNDGHESEMAGRRGAAATSCRVNSEANRSVRDGMNVLNAAAAEEEEEEEEEDGICETEAARRGSIDAETAVRAGPATAAAMASCGYFSKRWVSFRL</sequence>
<dbReference type="EMBL" id="AZHD01000014">
    <property type="protein sequence ID" value="OAA57450.1"/>
    <property type="molecule type" value="Genomic_DNA"/>
</dbReference>